<dbReference type="AlphaFoldDB" id="A0A917CM35"/>
<dbReference type="Proteomes" id="UP000637643">
    <property type="component" value="Unassembled WGS sequence"/>
</dbReference>
<dbReference type="Gene3D" id="3.40.1440.10">
    <property type="entry name" value="GIY-YIG endonuclease"/>
    <property type="match status" value="1"/>
</dbReference>
<sequence>MNLAEKVTSLPLSPGVYLMKDSLGHIIYVGKAKSLKKRVQSYFHNAKSHSPKVKRLVQHIRDLEVILTDTEFEAFLLECSLIKQIKPMYNKKMKNPLAYTYIIIRTARPCRQIELSYDPGEPGGNLCFGPYTSRGTVERAVLGLKESLHILCSSPHIRNSPCLNHSLGLCLGVCTGTADAVKRYEDILDRIIALLNGTDTGILKEMEQRMAGAAERFDFETAAKTRDSIAAVSSLLHKEKITRFAQENQNLAVFEPMDEHHSKLMLIKGHRMIGAARIATGHLGTEQLHSVVQSAIMEHFKLPSAHPSLPLSRDDIDEAQIIYSHLQGNSCRYISIPGEWLAGGDTPALNAAVAELIEA</sequence>
<dbReference type="PROSITE" id="PS50151">
    <property type="entry name" value="UVR"/>
    <property type="match status" value="1"/>
</dbReference>
<dbReference type="InterPro" id="IPR035901">
    <property type="entry name" value="GIY-YIG_endonuc_sf"/>
</dbReference>
<keyword evidence="2" id="KW-0227">DNA damage</keyword>
<dbReference type="PANTHER" id="PTHR30562:SF1">
    <property type="entry name" value="UVRABC SYSTEM PROTEIN C"/>
    <property type="match status" value="1"/>
</dbReference>
<feature type="domain" description="UVR" evidence="6">
    <location>
        <begin position="200"/>
        <end position="235"/>
    </location>
</feature>
<evidence type="ECO:0000313" key="9">
    <source>
        <dbReference type="Proteomes" id="UP000637643"/>
    </source>
</evidence>
<dbReference type="GO" id="GO:0009380">
    <property type="term" value="C:excinuclease repair complex"/>
    <property type="evidence" value="ECO:0007669"/>
    <property type="project" value="TreeGrafter"/>
</dbReference>
<dbReference type="Pfam" id="PF02151">
    <property type="entry name" value="UVR"/>
    <property type="match status" value="1"/>
</dbReference>
<dbReference type="Pfam" id="PF01541">
    <property type="entry name" value="GIY-YIG"/>
    <property type="match status" value="1"/>
</dbReference>
<keyword evidence="3" id="KW-0228">DNA excision</keyword>
<keyword evidence="1" id="KW-0963">Cytoplasm</keyword>
<dbReference type="GO" id="GO:0004518">
    <property type="term" value="F:nuclease activity"/>
    <property type="evidence" value="ECO:0007669"/>
    <property type="project" value="UniProtKB-KW"/>
</dbReference>
<gene>
    <name evidence="8" type="primary">uvrC</name>
    <name evidence="8" type="ORF">GCM10010912_42450</name>
</gene>
<dbReference type="InterPro" id="IPR036876">
    <property type="entry name" value="UVR_dom_sf"/>
</dbReference>
<dbReference type="InterPro" id="IPR001943">
    <property type="entry name" value="UVR_dom"/>
</dbReference>
<dbReference type="SUPFAM" id="SSF82771">
    <property type="entry name" value="GIY-YIG endonuclease"/>
    <property type="match status" value="1"/>
</dbReference>
<name>A0A917CM35_9BACL</name>
<dbReference type="RefSeq" id="WP_189028439.1">
    <property type="nucleotide sequence ID" value="NZ_BMKR01000020.1"/>
</dbReference>
<dbReference type="InterPro" id="IPR050066">
    <property type="entry name" value="UvrABC_protein_C"/>
</dbReference>
<evidence type="ECO:0000256" key="2">
    <source>
        <dbReference type="ARBA" id="ARBA00022763"/>
    </source>
</evidence>
<comment type="caution">
    <text evidence="8">The sequence shown here is derived from an EMBL/GenBank/DDBJ whole genome shotgun (WGS) entry which is preliminary data.</text>
</comment>
<evidence type="ECO:0000256" key="3">
    <source>
        <dbReference type="ARBA" id="ARBA00022769"/>
    </source>
</evidence>
<evidence type="ECO:0000256" key="1">
    <source>
        <dbReference type="ARBA" id="ARBA00022490"/>
    </source>
</evidence>
<protein>
    <submittedName>
        <fullName evidence="8">Excinuclease ABC subunit C</fullName>
    </submittedName>
</protein>
<dbReference type="InterPro" id="IPR000305">
    <property type="entry name" value="GIY-YIG_endonuc"/>
</dbReference>
<organism evidence="8 9">
    <name type="scientific">Paenibacillus albidus</name>
    <dbReference type="NCBI Taxonomy" id="2041023"/>
    <lineage>
        <taxon>Bacteria</taxon>
        <taxon>Bacillati</taxon>
        <taxon>Bacillota</taxon>
        <taxon>Bacilli</taxon>
        <taxon>Bacillales</taxon>
        <taxon>Paenibacillaceae</taxon>
        <taxon>Paenibacillus</taxon>
    </lineage>
</organism>
<dbReference type="PANTHER" id="PTHR30562">
    <property type="entry name" value="UVRC/OXIDOREDUCTASE"/>
    <property type="match status" value="1"/>
</dbReference>
<dbReference type="InterPro" id="IPR047296">
    <property type="entry name" value="GIY-YIG_UvrC_Cho"/>
</dbReference>
<dbReference type="CDD" id="cd10434">
    <property type="entry name" value="GIY-YIG_UvrC_Cho"/>
    <property type="match status" value="1"/>
</dbReference>
<keyword evidence="4" id="KW-0267">Excision nuclease</keyword>
<proteinExistence type="predicted"/>
<evidence type="ECO:0000259" key="6">
    <source>
        <dbReference type="PROSITE" id="PS50151"/>
    </source>
</evidence>
<evidence type="ECO:0000259" key="7">
    <source>
        <dbReference type="PROSITE" id="PS50164"/>
    </source>
</evidence>
<dbReference type="GO" id="GO:0006289">
    <property type="term" value="P:nucleotide-excision repair"/>
    <property type="evidence" value="ECO:0007669"/>
    <property type="project" value="InterPro"/>
</dbReference>
<keyword evidence="9" id="KW-1185">Reference proteome</keyword>
<dbReference type="SMART" id="SM00465">
    <property type="entry name" value="GIYc"/>
    <property type="match status" value="1"/>
</dbReference>
<evidence type="ECO:0000256" key="4">
    <source>
        <dbReference type="ARBA" id="ARBA00022881"/>
    </source>
</evidence>
<dbReference type="FunFam" id="3.40.1440.10:FF:000001">
    <property type="entry name" value="UvrABC system protein C"/>
    <property type="match status" value="1"/>
</dbReference>
<dbReference type="Gene3D" id="4.10.860.10">
    <property type="entry name" value="UVR domain"/>
    <property type="match status" value="1"/>
</dbReference>
<reference evidence="8" key="2">
    <citation type="submission" date="2020-09" db="EMBL/GenBank/DDBJ databases">
        <authorList>
            <person name="Sun Q."/>
            <person name="Zhou Y."/>
        </authorList>
    </citation>
    <scope>NUCLEOTIDE SEQUENCE</scope>
    <source>
        <strain evidence="8">CGMCC 1.16134</strain>
    </source>
</reference>
<evidence type="ECO:0000256" key="5">
    <source>
        <dbReference type="ARBA" id="ARBA00023204"/>
    </source>
</evidence>
<reference evidence="8" key="1">
    <citation type="journal article" date="2014" name="Int. J. Syst. Evol. Microbiol.">
        <title>Complete genome sequence of Corynebacterium casei LMG S-19264T (=DSM 44701T), isolated from a smear-ripened cheese.</title>
        <authorList>
            <consortium name="US DOE Joint Genome Institute (JGI-PGF)"/>
            <person name="Walter F."/>
            <person name="Albersmeier A."/>
            <person name="Kalinowski J."/>
            <person name="Ruckert C."/>
        </authorList>
    </citation>
    <scope>NUCLEOTIDE SEQUENCE</scope>
    <source>
        <strain evidence="8">CGMCC 1.16134</strain>
    </source>
</reference>
<keyword evidence="5" id="KW-0234">DNA repair</keyword>
<accession>A0A917CM35</accession>
<dbReference type="EMBL" id="BMKR01000020">
    <property type="protein sequence ID" value="GGF92934.1"/>
    <property type="molecule type" value="Genomic_DNA"/>
</dbReference>
<evidence type="ECO:0000313" key="8">
    <source>
        <dbReference type="EMBL" id="GGF92934.1"/>
    </source>
</evidence>
<dbReference type="PROSITE" id="PS50164">
    <property type="entry name" value="GIY_YIG"/>
    <property type="match status" value="1"/>
</dbReference>
<feature type="domain" description="GIY-YIG" evidence="7">
    <location>
        <begin position="12"/>
        <end position="91"/>
    </location>
</feature>
<dbReference type="SUPFAM" id="SSF46600">
    <property type="entry name" value="C-terminal UvrC-binding domain of UvrB"/>
    <property type="match status" value="1"/>
</dbReference>